<dbReference type="InterPro" id="IPR000515">
    <property type="entry name" value="MetI-like"/>
</dbReference>
<comment type="caution">
    <text evidence="8">The sequence shown here is derived from an EMBL/GenBank/DDBJ whole genome shotgun (WGS) entry which is preliminary data.</text>
</comment>
<keyword evidence="2 6" id="KW-0813">Transport</keyword>
<dbReference type="PANTHER" id="PTHR43496">
    <property type="entry name" value="PROTEIN LPLB"/>
    <property type="match status" value="1"/>
</dbReference>
<keyword evidence="5 6" id="KW-0472">Membrane</keyword>
<feature type="transmembrane region" description="Helical" evidence="6">
    <location>
        <begin position="228"/>
        <end position="248"/>
    </location>
</feature>
<dbReference type="Proteomes" id="UP000228754">
    <property type="component" value="Unassembled WGS sequence"/>
</dbReference>
<dbReference type="AlphaFoldDB" id="A0A2A5ITV0"/>
<evidence type="ECO:0000256" key="2">
    <source>
        <dbReference type="ARBA" id="ARBA00022448"/>
    </source>
</evidence>
<evidence type="ECO:0000256" key="3">
    <source>
        <dbReference type="ARBA" id="ARBA00022692"/>
    </source>
</evidence>
<feature type="transmembrane region" description="Helical" evidence="6">
    <location>
        <begin position="287"/>
        <end position="308"/>
    </location>
</feature>
<organism evidence="8 9">
    <name type="scientific">Bacillus pumilus</name>
    <name type="common">Bacillus mesentericus</name>
    <dbReference type="NCBI Taxonomy" id="1408"/>
    <lineage>
        <taxon>Bacteria</taxon>
        <taxon>Bacillati</taxon>
        <taxon>Bacillota</taxon>
        <taxon>Bacilli</taxon>
        <taxon>Bacillales</taxon>
        <taxon>Bacillaceae</taxon>
        <taxon>Bacillus</taxon>
    </lineage>
</organism>
<evidence type="ECO:0000313" key="8">
    <source>
        <dbReference type="EMBL" id="PCK20407.1"/>
    </source>
</evidence>
<dbReference type="EMBL" id="NKHG01000096">
    <property type="protein sequence ID" value="PCK20407.1"/>
    <property type="molecule type" value="Genomic_DNA"/>
</dbReference>
<feature type="transmembrane region" description="Helical" evidence="6">
    <location>
        <begin position="139"/>
        <end position="169"/>
    </location>
</feature>
<protein>
    <submittedName>
        <fullName evidence="8">Protein lplB</fullName>
    </submittedName>
</protein>
<comment type="similarity">
    <text evidence="6">Belongs to the binding-protein-dependent transport system permease family.</text>
</comment>
<evidence type="ECO:0000256" key="5">
    <source>
        <dbReference type="ARBA" id="ARBA00023136"/>
    </source>
</evidence>
<evidence type="ECO:0000256" key="1">
    <source>
        <dbReference type="ARBA" id="ARBA00004141"/>
    </source>
</evidence>
<keyword evidence="4 6" id="KW-1133">Transmembrane helix</keyword>
<accession>A0A2A5ITV0</accession>
<evidence type="ECO:0000256" key="6">
    <source>
        <dbReference type="RuleBase" id="RU363032"/>
    </source>
</evidence>
<dbReference type="OrthoDB" id="9785836at2"/>
<dbReference type="GO" id="GO:0005886">
    <property type="term" value="C:plasma membrane"/>
    <property type="evidence" value="ECO:0007669"/>
    <property type="project" value="UniProtKB-SubCell"/>
</dbReference>
<evidence type="ECO:0000313" key="9">
    <source>
        <dbReference type="Proteomes" id="UP000228754"/>
    </source>
</evidence>
<feature type="transmembrane region" description="Helical" evidence="6">
    <location>
        <begin position="97"/>
        <end position="118"/>
    </location>
</feature>
<name>A0A2A5ITV0_BACPU</name>
<dbReference type="PANTHER" id="PTHR43496:SF1">
    <property type="entry name" value="POLYGALACTURONAN_RHAMNOGALACTURONAN TRANSPORT SYSTEM PERMEASE PROTEIN YTEP"/>
    <property type="match status" value="1"/>
</dbReference>
<comment type="subcellular location">
    <subcellularLocation>
        <location evidence="6">Cell membrane</location>
        <topology evidence="6">Multi-pass membrane protein</topology>
    </subcellularLocation>
    <subcellularLocation>
        <location evidence="1">Membrane</location>
        <topology evidence="1">Multi-pass membrane protein</topology>
    </subcellularLocation>
</comment>
<feature type="domain" description="ABC transmembrane type-1" evidence="7">
    <location>
        <begin position="93"/>
        <end position="308"/>
    </location>
</feature>
<dbReference type="PROSITE" id="PS50928">
    <property type="entry name" value="ABC_TM1"/>
    <property type="match status" value="1"/>
</dbReference>
<evidence type="ECO:0000256" key="4">
    <source>
        <dbReference type="ARBA" id="ARBA00022989"/>
    </source>
</evidence>
<dbReference type="SUPFAM" id="SSF161098">
    <property type="entry name" value="MetI-like"/>
    <property type="match status" value="1"/>
</dbReference>
<dbReference type="GO" id="GO:0055085">
    <property type="term" value="P:transmembrane transport"/>
    <property type="evidence" value="ECO:0007669"/>
    <property type="project" value="InterPro"/>
</dbReference>
<proteinExistence type="inferred from homology"/>
<feature type="transmembrane region" description="Helical" evidence="6">
    <location>
        <begin position="189"/>
        <end position="208"/>
    </location>
</feature>
<evidence type="ECO:0000259" key="7">
    <source>
        <dbReference type="PROSITE" id="PS50928"/>
    </source>
</evidence>
<dbReference type="Pfam" id="PF00528">
    <property type="entry name" value="BPD_transp_1"/>
    <property type="match status" value="1"/>
</dbReference>
<gene>
    <name evidence="8" type="ORF">CEY02_13385</name>
</gene>
<feature type="transmembrane region" description="Helical" evidence="6">
    <location>
        <begin position="33"/>
        <end position="60"/>
    </location>
</feature>
<reference evidence="8 9" key="1">
    <citation type="submission" date="2017-06" db="EMBL/GenBank/DDBJ databases">
        <title>Draft Genome Sequence of Bacillus sp Strain 36R Isolated from saline sediment at Atanasia, Sonora, Mexico.</title>
        <authorList>
            <person name="Sanchez Diaz R."/>
            <person name="Quiroz Macias M.E."/>
            <person name="Ibarra Gamez J.C."/>
            <person name="Enciso Ibarra J."/>
            <person name="Gomez Gil B."/>
            <person name="Galaviz Silva L."/>
        </authorList>
    </citation>
    <scope>NUCLEOTIDE SEQUENCE [LARGE SCALE GENOMIC DNA]</scope>
    <source>
        <strain evidence="8 9">36R_ATNSAL</strain>
    </source>
</reference>
<sequence length="321" mass="36609">MKTQDATAKGVPAAALKKEKRKRLLNQLLSQKFLYLMILPGLIYFIVFKYVPMWGLIIAFQDYQPFLGILGSEWVGFKHFIRLFTEPTFFILLKNTLILFAMNVVIFFPIPILLALLLNEVRLALFKKFVQTMIYIPHFMSWVIVVSLSFVLLTVDGGLINELIAFFGGEKINFLLSQEWFRPMYILQVIWREAGWSTIIYLAAITAVDPQLYEAAKMDGAGRLRQMWHITLPAIKSVIVVLLILKIGDTLELGFEHVYLLLNATNREVAEIFDTYVYTAGLKQGQFSYSTAVGLFKAAVGLILVMLANRLAKKFGEEGIY</sequence>
<dbReference type="InterPro" id="IPR035906">
    <property type="entry name" value="MetI-like_sf"/>
</dbReference>
<dbReference type="CDD" id="cd06261">
    <property type="entry name" value="TM_PBP2"/>
    <property type="match status" value="1"/>
</dbReference>
<keyword evidence="3 6" id="KW-0812">Transmembrane</keyword>
<dbReference type="Gene3D" id="1.10.3720.10">
    <property type="entry name" value="MetI-like"/>
    <property type="match status" value="1"/>
</dbReference>